<gene>
    <name evidence="2" type="ORF">ACFFTO_31145</name>
</gene>
<protein>
    <submittedName>
        <fullName evidence="2">Uncharacterized protein</fullName>
    </submittedName>
</protein>
<evidence type="ECO:0000313" key="2">
    <source>
        <dbReference type="EMBL" id="MFB9688654.1"/>
    </source>
</evidence>
<dbReference type="Proteomes" id="UP001589535">
    <property type="component" value="Unassembled WGS sequence"/>
</dbReference>
<name>A0ABV5UBA3_9PSEU</name>
<evidence type="ECO:0000313" key="3">
    <source>
        <dbReference type="Proteomes" id="UP001589535"/>
    </source>
</evidence>
<dbReference type="RefSeq" id="WP_378201042.1">
    <property type="nucleotide sequence ID" value="NZ_JBHMBK010000028.1"/>
</dbReference>
<dbReference type="EMBL" id="JBHMBK010000028">
    <property type="protein sequence ID" value="MFB9688654.1"/>
    <property type="molecule type" value="Genomic_DNA"/>
</dbReference>
<feature type="compositionally biased region" description="Basic and acidic residues" evidence="1">
    <location>
        <begin position="51"/>
        <end position="61"/>
    </location>
</feature>
<keyword evidence="3" id="KW-1185">Reference proteome</keyword>
<proteinExistence type="predicted"/>
<evidence type="ECO:0000256" key="1">
    <source>
        <dbReference type="SAM" id="MobiDB-lite"/>
    </source>
</evidence>
<sequence length="61" mass="6631">MNTEAALIILAITAAIGVTLAVAAFAPTRPRLADVLHERPQKPAPWSRRAGRPDEADRETR</sequence>
<feature type="region of interest" description="Disordered" evidence="1">
    <location>
        <begin position="35"/>
        <end position="61"/>
    </location>
</feature>
<comment type="caution">
    <text evidence="2">The sequence shown here is derived from an EMBL/GenBank/DDBJ whole genome shotgun (WGS) entry which is preliminary data.</text>
</comment>
<organism evidence="2 3">
    <name type="scientific">Amycolatopsis plumensis</name>
    <dbReference type="NCBI Taxonomy" id="236508"/>
    <lineage>
        <taxon>Bacteria</taxon>
        <taxon>Bacillati</taxon>
        <taxon>Actinomycetota</taxon>
        <taxon>Actinomycetes</taxon>
        <taxon>Pseudonocardiales</taxon>
        <taxon>Pseudonocardiaceae</taxon>
        <taxon>Amycolatopsis</taxon>
    </lineage>
</organism>
<reference evidence="2 3" key="1">
    <citation type="submission" date="2024-09" db="EMBL/GenBank/DDBJ databases">
        <authorList>
            <person name="Sun Q."/>
            <person name="Mori K."/>
        </authorList>
    </citation>
    <scope>NUCLEOTIDE SEQUENCE [LARGE SCALE GENOMIC DNA]</scope>
    <source>
        <strain evidence="2 3">JCM 13852</strain>
    </source>
</reference>
<accession>A0ABV5UBA3</accession>